<feature type="region of interest" description="Disordered" evidence="3">
    <location>
        <begin position="41"/>
        <end position="67"/>
    </location>
</feature>
<dbReference type="GO" id="GO:0004222">
    <property type="term" value="F:metalloendopeptidase activity"/>
    <property type="evidence" value="ECO:0007669"/>
    <property type="project" value="TreeGrafter"/>
</dbReference>
<feature type="coiled-coil region" evidence="2">
    <location>
        <begin position="189"/>
        <end position="313"/>
    </location>
</feature>
<feature type="signal peptide" evidence="4">
    <location>
        <begin position="1"/>
        <end position="27"/>
    </location>
</feature>
<dbReference type="SUPFAM" id="SSF57997">
    <property type="entry name" value="Tropomyosin"/>
    <property type="match status" value="1"/>
</dbReference>
<dbReference type="InterPro" id="IPR011055">
    <property type="entry name" value="Dup_hybrid_motif"/>
</dbReference>
<protein>
    <submittedName>
        <fullName evidence="7">Peptidoglycan DD-metalloendopeptidase family protein</fullName>
    </submittedName>
</protein>
<keyword evidence="1 4" id="KW-0732">Signal</keyword>
<evidence type="ECO:0000256" key="2">
    <source>
        <dbReference type="SAM" id="Coils"/>
    </source>
</evidence>
<feature type="compositionally biased region" description="Basic and acidic residues" evidence="3">
    <location>
        <begin position="54"/>
        <end position="65"/>
    </location>
</feature>
<feature type="domain" description="Peptidoglycan hydrolase PcsB coiled-coil" evidence="6">
    <location>
        <begin position="128"/>
        <end position="201"/>
    </location>
</feature>
<dbReference type="InterPro" id="IPR057309">
    <property type="entry name" value="PcsB_CC"/>
</dbReference>
<keyword evidence="8" id="KW-1185">Reference proteome</keyword>
<keyword evidence="2" id="KW-0175">Coiled coil</keyword>
<dbReference type="SUPFAM" id="SSF51261">
    <property type="entry name" value="Duplicated hybrid motif"/>
    <property type="match status" value="1"/>
</dbReference>
<comment type="caution">
    <text evidence="7">The sequence shown here is derived from an EMBL/GenBank/DDBJ whole genome shotgun (WGS) entry which is preliminary data.</text>
</comment>
<dbReference type="PANTHER" id="PTHR21666:SF270">
    <property type="entry name" value="MUREIN HYDROLASE ACTIVATOR ENVC"/>
    <property type="match status" value="1"/>
</dbReference>
<proteinExistence type="predicted"/>
<dbReference type="Proteomes" id="UP001084197">
    <property type="component" value="Unassembled WGS sequence"/>
</dbReference>
<dbReference type="Pfam" id="PF24568">
    <property type="entry name" value="CC_PcsB"/>
    <property type="match status" value="1"/>
</dbReference>
<dbReference type="Pfam" id="PF01551">
    <property type="entry name" value="Peptidase_M23"/>
    <property type="match status" value="1"/>
</dbReference>
<evidence type="ECO:0000259" key="6">
    <source>
        <dbReference type="Pfam" id="PF24568"/>
    </source>
</evidence>
<evidence type="ECO:0000259" key="5">
    <source>
        <dbReference type="Pfam" id="PF01551"/>
    </source>
</evidence>
<dbReference type="EMBL" id="JAPRAT010000028">
    <property type="protein sequence ID" value="MCZ0704126.1"/>
    <property type="molecule type" value="Genomic_DNA"/>
</dbReference>
<feature type="domain" description="M23ase beta-sheet core" evidence="5">
    <location>
        <begin position="351"/>
        <end position="456"/>
    </location>
</feature>
<evidence type="ECO:0000313" key="8">
    <source>
        <dbReference type="Proteomes" id="UP001084197"/>
    </source>
</evidence>
<feature type="chain" id="PRO_5039916499" evidence="4">
    <location>
        <begin position="28"/>
        <end position="473"/>
    </location>
</feature>
<dbReference type="Gene3D" id="6.10.250.3150">
    <property type="match status" value="1"/>
</dbReference>
<dbReference type="InterPro" id="IPR016047">
    <property type="entry name" value="M23ase_b-sheet_dom"/>
</dbReference>
<accession>A0A9J6RFD8</accession>
<dbReference type="PANTHER" id="PTHR21666">
    <property type="entry name" value="PEPTIDASE-RELATED"/>
    <property type="match status" value="1"/>
</dbReference>
<evidence type="ECO:0000313" key="7">
    <source>
        <dbReference type="EMBL" id="MCZ0704126.1"/>
    </source>
</evidence>
<evidence type="ECO:0000256" key="1">
    <source>
        <dbReference type="ARBA" id="ARBA00022729"/>
    </source>
</evidence>
<dbReference type="AlphaFoldDB" id="A0A9J6RFD8"/>
<name>A0A9J6RFD8_9BACI</name>
<sequence>MKKWFAYLFIVTLLVSFVLPSGNTTTAQSIADLERELKELEEERNSIDQDSSDAEQKLAENEAKQAEVSQEIDDINAELDVTEANLANKQNDITKTNEQIKTIETSIKETEIEIEQTEIEIIDLNDEIDILMARIADREELIKNRMRSIQHNGGDVTYLQVLMGAQSFGDFINRVTAVTRIIDQDNTIIERQQADKLSLEESVALVEEKQDQLTADKERLDNDKNELENQRATLVAQQQELANLQAQLNEQIDDRTNLMATLEDEYDELEEYQITLADLQEVQRSSVAALEKAIELARKEEEEKQRLAQLAQEPQNDQASNNAVLFWPASTRRVTSPYGYRTHPITGEPYRFHTGIDIAQIGYQEIYAAEAGIVQATYTENDGLMRGYGDTILITHYIDLNGDGNRQQISTLYAHLRSGTTLVRAGDQVQRGQKIATMGNTGNSTGQHLHFEVHTGHWRGRDSSLNPLNYLSP</sequence>
<dbReference type="CDD" id="cd12797">
    <property type="entry name" value="M23_peptidase"/>
    <property type="match status" value="1"/>
</dbReference>
<dbReference type="RefSeq" id="WP_268780893.1">
    <property type="nucleotide sequence ID" value="NZ_JAPRAT010000028.1"/>
</dbReference>
<evidence type="ECO:0000256" key="4">
    <source>
        <dbReference type="SAM" id="SignalP"/>
    </source>
</evidence>
<gene>
    <name evidence="7" type="ORF">OWO01_13000</name>
</gene>
<evidence type="ECO:0000256" key="3">
    <source>
        <dbReference type="SAM" id="MobiDB-lite"/>
    </source>
</evidence>
<organism evidence="7 8">
    <name type="scientific">Natronobacillus azotifigens</name>
    <dbReference type="NCBI Taxonomy" id="472978"/>
    <lineage>
        <taxon>Bacteria</taxon>
        <taxon>Bacillati</taxon>
        <taxon>Bacillota</taxon>
        <taxon>Bacilli</taxon>
        <taxon>Bacillales</taxon>
        <taxon>Bacillaceae</taxon>
        <taxon>Natronobacillus</taxon>
    </lineage>
</organism>
<dbReference type="InterPro" id="IPR050570">
    <property type="entry name" value="Cell_wall_metabolism_enzyme"/>
</dbReference>
<dbReference type="Gene3D" id="2.70.70.10">
    <property type="entry name" value="Glucose Permease (Domain IIA)"/>
    <property type="match status" value="1"/>
</dbReference>
<reference evidence="7" key="1">
    <citation type="submission" date="2022-11" db="EMBL/GenBank/DDBJ databases">
        <title>WGS of Natronobacillus azotifigens 24KS-1, an anaerobic diazotrophic haloalkaliphile from soda-rich habitats.</title>
        <authorList>
            <person name="Sorokin D.Y."/>
            <person name="Merkel A.Y."/>
        </authorList>
    </citation>
    <scope>NUCLEOTIDE SEQUENCE</scope>
    <source>
        <strain evidence="7">24KS-1</strain>
    </source>
</reference>